<dbReference type="EMBL" id="VDMD01000033">
    <property type="protein sequence ID" value="TRM58736.1"/>
    <property type="molecule type" value="Genomic_DNA"/>
</dbReference>
<comment type="caution">
    <text evidence="1">The sequence shown here is derived from an EMBL/GenBank/DDBJ whole genome shotgun (WGS) entry which is preliminary data.</text>
</comment>
<proteinExistence type="predicted"/>
<evidence type="ECO:0000313" key="1">
    <source>
        <dbReference type="EMBL" id="TRM58736.1"/>
    </source>
</evidence>
<organism evidence="1 2">
    <name type="scientific">Schizophyllum amplum</name>
    <dbReference type="NCBI Taxonomy" id="97359"/>
    <lineage>
        <taxon>Eukaryota</taxon>
        <taxon>Fungi</taxon>
        <taxon>Dikarya</taxon>
        <taxon>Basidiomycota</taxon>
        <taxon>Agaricomycotina</taxon>
        <taxon>Agaricomycetes</taxon>
        <taxon>Agaricomycetidae</taxon>
        <taxon>Agaricales</taxon>
        <taxon>Schizophyllaceae</taxon>
        <taxon>Schizophyllum</taxon>
    </lineage>
</organism>
<name>A0A550C1Y8_9AGAR</name>
<dbReference type="AlphaFoldDB" id="A0A550C1Y8"/>
<accession>A0A550C1Y8</accession>
<evidence type="ECO:0000313" key="2">
    <source>
        <dbReference type="Proteomes" id="UP000320762"/>
    </source>
</evidence>
<protein>
    <submittedName>
        <fullName evidence="1">Uncharacterized protein</fullName>
    </submittedName>
</protein>
<keyword evidence="2" id="KW-1185">Reference proteome</keyword>
<reference evidence="1 2" key="1">
    <citation type="journal article" date="2019" name="New Phytol.">
        <title>Comparative genomics reveals unique wood-decay strategies and fruiting body development in the Schizophyllaceae.</title>
        <authorList>
            <person name="Almasi E."/>
            <person name="Sahu N."/>
            <person name="Krizsan K."/>
            <person name="Balint B."/>
            <person name="Kovacs G.M."/>
            <person name="Kiss B."/>
            <person name="Cseklye J."/>
            <person name="Drula E."/>
            <person name="Henrissat B."/>
            <person name="Nagy I."/>
            <person name="Chovatia M."/>
            <person name="Adam C."/>
            <person name="LaButti K."/>
            <person name="Lipzen A."/>
            <person name="Riley R."/>
            <person name="Grigoriev I.V."/>
            <person name="Nagy L.G."/>
        </authorList>
    </citation>
    <scope>NUCLEOTIDE SEQUENCE [LARGE SCALE GENOMIC DNA]</scope>
    <source>
        <strain evidence="1 2">NL-1724</strain>
    </source>
</reference>
<gene>
    <name evidence="1" type="ORF">BD626DRAFT_610859</name>
</gene>
<sequence>YRSLEKAFGVWVSVNGAWERRLNLDGLFNALDGRYGFGSGFIAFYPISPSLDECMERFDSNRKLGMTHDKLFPEAKTTGIIYTLFVFDMNAHYHRI</sequence>
<feature type="non-terminal residue" evidence="1">
    <location>
        <position position="1"/>
    </location>
</feature>
<dbReference type="Proteomes" id="UP000320762">
    <property type="component" value="Unassembled WGS sequence"/>
</dbReference>